<dbReference type="InterPro" id="IPR001537">
    <property type="entry name" value="SpoU_MeTrfase"/>
</dbReference>
<protein>
    <submittedName>
        <fullName evidence="6">RNA methyltransferase</fullName>
    </submittedName>
</protein>
<dbReference type="Gene3D" id="3.40.1280.10">
    <property type="match status" value="1"/>
</dbReference>
<dbReference type="InterPro" id="IPR053888">
    <property type="entry name" value="MRM3-like_sub_bind"/>
</dbReference>
<dbReference type="InterPro" id="IPR029028">
    <property type="entry name" value="Alpha/beta_knot_MTases"/>
</dbReference>
<reference evidence="6 7" key="1">
    <citation type="submission" date="2018-11" db="EMBL/GenBank/DDBJ databases">
        <title>Parancylomarina longa gen. nov., sp. nov., isolated from sediments of southern Okinawa.</title>
        <authorList>
            <person name="Fu T."/>
        </authorList>
    </citation>
    <scope>NUCLEOTIDE SEQUENCE [LARGE SCALE GENOMIC DNA]</scope>
    <source>
        <strain evidence="6 7">T3-2 S1-C</strain>
    </source>
</reference>
<dbReference type="Pfam" id="PF22435">
    <property type="entry name" value="MRM3-like_sub_bind"/>
    <property type="match status" value="1"/>
</dbReference>
<dbReference type="SUPFAM" id="SSF55315">
    <property type="entry name" value="L30e-like"/>
    <property type="match status" value="1"/>
</dbReference>
<dbReference type="Proteomes" id="UP000282985">
    <property type="component" value="Unassembled WGS sequence"/>
</dbReference>
<evidence type="ECO:0000256" key="3">
    <source>
        <dbReference type="ARBA" id="ARBA00022679"/>
    </source>
</evidence>
<keyword evidence="7" id="KW-1185">Reference proteome</keyword>
<feature type="domain" description="tRNA/rRNA methyltransferase SpoU type" evidence="4">
    <location>
        <begin position="109"/>
        <end position="250"/>
    </location>
</feature>
<name>A0A434ATS0_9BACT</name>
<dbReference type="AlphaFoldDB" id="A0A434ATS0"/>
<proteinExistence type="inferred from homology"/>
<sequence>MNVLSNKQIKLISSLQKKKYRDQHQLFIAEGDKLVMDLLHAKTEAAYLIYTKDWRNLSNPLKKYKIEKRIEVESNQLKKISNLKNPSPILGVFHIPKFKIQDDIIQNSLSLLIDDIQDPGNLGTIIRIADWFGIQNVFCSPNTVDLFNPKVIQATMGAISRIKISYTPLGDLIKKHQKENFPIYGTFLEGEIIYKSDLRNKGFIIMGNEGKGISPELQQLVSKKLFIPNYPANQATSESLNVSVACSIICSEFRRR</sequence>
<dbReference type="InterPro" id="IPR029064">
    <property type="entry name" value="Ribosomal_eL30-like_sf"/>
</dbReference>
<feature type="domain" description="MRM3-like substrate binding" evidence="5">
    <location>
        <begin position="6"/>
        <end position="91"/>
    </location>
</feature>
<dbReference type="PANTHER" id="PTHR43191:SF2">
    <property type="entry name" value="RRNA METHYLTRANSFERASE 3, MITOCHONDRIAL"/>
    <property type="match status" value="1"/>
</dbReference>
<dbReference type="EMBL" id="RJJX01000015">
    <property type="protein sequence ID" value="RUT77819.1"/>
    <property type="molecule type" value="Genomic_DNA"/>
</dbReference>
<evidence type="ECO:0000259" key="4">
    <source>
        <dbReference type="Pfam" id="PF00588"/>
    </source>
</evidence>
<evidence type="ECO:0000256" key="2">
    <source>
        <dbReference type="ARBA" id="ARBA00022603"/>
    </source>
</evidence>
<comment type="similarity">
    <text evidence="1">Belongs to the class IV-like SAM-binding methyltransferase superfamily. RNA methyltransferase TrmH family.</text>
</comment>
<evidence type="ECO:0000256" key="1">
    <source>
        <dbReference type="ARBA" id="ARBA00007228"/>
    </source>
</evidence>
<dbReference type="CDD" id="cd18109">
    <property type="entry name" value="SpoU-like_RNA-MTase"/>
    <property type="match status" value="1"/>
</dbReference>
<keyword evidence="3 6" id="KW-0808">Transferase</keyword>
<keyword evidence="2 6" id="KW-0489">Methyltransferase</keyword>
<comment type="caution">
    <text evidence="6">The sequence shown here is derived from an EMBL/GenBank/DDBJ whole genome shotgun (WGS) entry which is preliminary data.</text>
</comment>
<dbReference type="Gene3D" id="3.30.1330.30">
    <property type="match status" value="1"/>
</dbReference>
<accession>A0A434ATS0</accession>
<organism evidence="6 7">
    <name type="scientific">Ancylomarina longa</name>
    <dbReference type="NCBI Taxonomy" id="2487017"/>
    <lineage>
        <taxon>Bacteria</taxon>
        <taxon>Pseudomonadati</taxon>
        <taxon>Bacteroidota</taxon>
        <taxon>Bacteroidia</taxon>
        <taxon>Marinilabiliales</taxon>
        <taxon>Marinifilaceae</taxon>
        <taxon>Ancylomarina</taxon>
    </lineage>
</organism>
<gene>
    <name evidence="6" type="ORF">DLK05_11525</name>
</gene>
<dbReference type="GO" id="GO:0006396">
    <property type="term" value="P:RNA processing"/>
    <property type="evidence" value="ECO:0007669"/>
    <property type="project" value="InterPro"/>
</dbReference>
<dbReference type="SUPFAM" id="SSF75217">
    <property type="entry name" value="alpha/beta knot"/>
    <property type="match status" value="1"/>
</dbReference>
<dbReference type="Pfam" id="PF00588">
    <property type="entry name" value="SpoU_methylase"/>
    <property type="match status" value="1"/>
</dbReference>
<dbReference type="GO" id="GO:0003723">
    <property type="term" value="F:RNA binding"/>
    <property type="evidence" value="ECO:0007669"/>
    <property type="project" value="InterPro"/>
</dbReference>
<dbReference type="OrthoDB" id="9785673at2"/>
<dbReference type="InterPro" id="IPR029026">
    <property type="entry name" value="tRNA_m1G_MTases_N"/>
</dbReference>
<evidence type="ECO:0000259" key="5">
    <source>
        <dbReference type="Pfam" id="PF22435"/>
    </source>
</evidence>
<dbReference type="InterPro" id="IPR051259">
    <property type="entry name" value="rRNA_Methyltransferase"/>
</dbReference>
<dbReference type="GO" id="GO:0032259">
    <property type="term" value="P:methylation"/>
    <property type="evidence" value="ECO:0007669"/>
    <property type="project" value="UniProtKB-KW"/>
</dbReference>
<evidence type="ECO:0000313" key="6">
    <source>
        <dbReference type="EMBL" id="RUT77819.1"/>
    </source>
</evidence>
<evidence type="ECO:0000313" key="7">
    <source>
        <dbReference type="Proteomes" id="UP000282985"/>
    </source>
</evidence>
<dbReference type="GO" id="GO:0008173">
    <property type="term" value="F:RNA methyltransferase activity"/>
    <property type="evidence" value="ECO:0007669"/>
    <property type="project" value="InterPro"/>
</dbReference>
<dbReference type="PANTHER" id="PTHR43191">
    <property type="entry name" value="RRNA METHYLTRANSFERASE 3"/>
    <property type="match status" value="1"/>
</dbReference>